<dbReference type="Proteomes" id="UP000663852">
    <property type="component" value="Unassembled WGS sequence"/>
</dbReference>
<dbReference type="OrthoDB" id="10055257at2759"/>
<dbReference type="EMBL" id="CAJNOR010004396">
    <property type="protein sequence ID" value="CAF1499168.1"/>
    <property type="molecule type" value="Genomic_DNA"/>
</dbReference>
<dbReference type="Proteomes" id="UP000663828">
    <property type="component" value="Unassembled WGS sequence"/>
</dbReference>
<comment type="caution">
    <text evidence="2">The sequence shown here is derived from an EMBL/GenBank/DDBJ whole genome shotgun (WGS) entry which is preliminary data.</text>
</comment>
<dbReference type="EMBL" id="CAJNOJ010000290">
    <property type="protein sequence ID" value="CAF1373698.1"/>
    <property type="molecule type" value="Genomic_DNA"/>
</dbReference>
<keyword evidence="3" id="KW-1185">Reference proteome</keyword>
<name>A0A815SYH0_ADIRI</name>
<evidence type="ECO:0000313" key="1">
    <source>
        <dbReference type="EMBL" id="CAF1373698.1"/>
    </source>
</evidence>
<organism evidence="2 3">
    <name type="scientific">Adineta ricciae</name>
    <name type="common">Rotifer</name>
    <dbReference type="NCBI Taxonomy" id="249248"/>
    <lineage>
        <taxon>Eukaryota</taxon>
        <taxon>Metazoa</taxon>
        <taxon>Spiralia</taxon>
        <taxon>Gnathifera</taxon>
        <taxon>Rotifera</taxon>
        <taxon>Eurotatoria</taxon>
        <taxon>Bdelloidea</taxon>
        <taxon>Adinetida</taxon>
        <taxon>Adinetidae</taxon>
        <taxon>Adineta</taxon>
    </lineage>
</organism>
<sequence length="157" mass="17568">MSIGSISITQESADSRHLPVDVRIAMVWDTDDTDVDLHVIEPSGEECYYGHKNTAIGGMITRDFTQGCWPKECLVRKAVKRTYIVRAKYFANHQQSLTGGTSVKIAIGGCKANRRRFFSDFFRAHQVVLGISVGLIGTYSETNPLKKMPNPARRYPT</sequence>
<dbReference type="AlphaFoldDB" id="A0A815SYH0"/>
<gene>
    <name evidence="1" type="ORF">EDS130_LOCUS34525</name>
    <name evidence="2" type="ORF">XAT740_LOCUS39553</name>
</gene>
<evidence type="ECO:0000313" key="2">
    <source>
        <dbReference type="EMBL" id="CAF1499168.1"/>
    </source>
</evidence>
<proteinExistence type="predicted"/>
<accession>A0A815SYH0</accession>
<reference evidence="2" key="1">
    <citation type="submission" date="2021-02" db="EMBL/GenBank/DDBJ databases">
        <authorList>
            <person name="Nowell W R."/>
        </authorList>
    </citation>
    <scope>NUCLEOTIDE SEQUENCE</scope>
</reference>
<evidence type="ECO:0000313" key="3">
    <source>
        <dbReference type="Proteomes" id="UP000663828"/>
    </source>
</evidence>
<protein>
    <submittedName>
        <fullName evidence="2">Uncharacterized protein</fullName>
    </submittedName>
</protein>